<gene>
    <name evidence="1" type="ORF">COMA2_230002</name>
</gene>
<sequence>MHVWYVGLSSPELHIARVQARVSRGGHDIPAHDIHRRYEHSRLNLITLLPHLTTLHMHDNSGDADPAAGRTPKLKPVLHLAHGSILGPSDLASTPNWAKPIVAAALKLRQP</sequence>
<dbReference type="PANTHER" id="PTHR39206">
    <property type="entry name" value="SLL8004 PROTEIN"/>
    <property type="match status" value="1"/>
</dbReference>
<evidence type="ECO:0000313" key="2">
    <source>
        <dbReference type="Proteomes" id="UP000198736"/>
    </source>
</evidence>
<name>A0A0S4LK95_9BACT</name>
<keyword evidence="2" id="KW-1185">Reference proteome</keyword>
<dbReference type="Proteomes" id="UP000198736">
    <property type="component" value="Unassembled WGS sequence"/>
</dbReference>
<reference evidence="2" key="1">
    <citation type="submission" date="2015-10" db="EMBL/GenBank/DDBJ databases">
        <authorList>
            <person name="Luecker S."/>
            <person name="Luecker S."/>
        </authorList>
    </citation>
    <scope>NUCLEOTIDE SEQUENCE [LARGE SCALE GENOMIC DNA]</scope>
</reference>
<evidence type="ECO:0000313" key="1">
    <source>
        <dbReference type="EMBL" id="CUS36374.1"/>
    </source>
</evidence>
<proteinExistence type="predicted"/>
<dbReference type="EMBL" id="CZPZ01000016">
    <property type="protein sequence ID" value="CUS36374.1"/>
    <property type="molecule type" value="Genomic_DNA"/>
</dbReference>
<dbReference type="STRING" id="1742973.COMA2_230002"/>
<accession>A0A0S4LK95</accession>
<dbReference type="AlphaFoldDB" id="A0A0S4LK95"/>
<organism evidence="1 2">
    <name type="scientific">Candidatus Nitrospira nitrificans</name>
    <dbReference type="NCBI Taxonomy" id="1742973"/>
    <lineage>
        <taxon>Bacteria</taxon>
        <taxon>Pseudomonadati</taxon>
        <taxon>Nitrospirota</taxon>
        <taxon>Nitrospiria</taxon>
        <taxon>Nitrospirales</taxon>
        <taxon>Nitrospiraceae</taxon>
        <taxon>Nitrospira</taxon>
    </lineage>
</organism>
<dbReference type="PANTHER" id="PTHR39206:SF1">
    <property type="entry name" value="SLL8004 PROTEIN"/>
    <property type="match status" value="1"/>
</dbReference>
<protein>
    <submittedName>
        <fullName evidence="1">Uncharacterized protein</fullName>
    </submittedName>
</protein>